<comment type="cofactor">
    <cofactor evidence="1">
        <name>L-ascorbate</name>
        <dbReference type="ChEBI" id="CHEBI:38290"/>
    </cofactor>
</comment>
<dbReference type="Pfam" id="PF22814">
    <property type="entry name" value="WelO5"/>
    <property type="match status" value="1"/>
</dbReference>
<evidence type="ECO:0000256" key="3">
    <source>
        <dbReference type="ARBA" id="ARBA00022896"/>
    </source>
</evidence>
<dbReference type="PROSITE" id="PS51471">
    <property type="entry name" value="FE2OG_OXY"/>
    <property type="match status" value="1"/>
</dbReference>
<dbReference type="GO" id="GO:0016705">
    <property type="term" value="F:oxidoreductase activity, acting on paired donors, with incorporation or reduction of molecular oxygen"/>
    <property type="evidence" value="ECO:0007669"/>
    <property type="project" value="InterPro"/>
</dbReference>
<dbReference type="KEGG" id="poj:PtoMrB4_28450"/>
<evidence type="ECO:0000256" key="5">
    <source>
        <dbReference type="ARBA" id="ARBA00023002"/>
    </source>
</evidence>
<evidence type="ECO:0000256" key="1">
    <source>
        <dbReference type="ARBA" id="ARBA00001961"/>
    </source>
</evidence>
<keyword evidence="5" id="KW-0560">Oxidoreductase</keyword>
<evidence type="ECO:0000256" key="4">
    <source>
        <dbReference type="ARBA" id="ARBA00022964"/>
    </source>
</evidence>
<dbReference type="AlphaFoldDB" id="A0A679GKI0"/>
<dbReference type="GO" id="GO:0005506">
    <property type="term" value="F:iron ion binding"/>
    <property type="evidence" value="ECO:0007669"/>
    <property type="project" value="InterPro"/>
</dbReference>
<name>A0A679GKI0_9GAMM</name>
<sequence length="263" mass="29487">MRGNTMLITTTVDELTADHLAGLIQARHYGILIKGFAPADTVELARERLSRHELRSAFSEQNEFVRLGKAYIEIGDEASRAEYHAQAVPTIRRVRDVFRPLASPIDELRLLLDEVWPKGARLLDVNGQKCFVGITRFLGNGTDLTPHTDNLERNAPQDHEPKLLTQLSANVYLAIPEDGGELELWGQQPDEAEYERLRGSRAYGIERHLLPPPEVVVKPEPGDLILLNPRLIHAVRPSATATRITLGVFIGYFGDDQPLAYWS</sequence>
<gene>
    <name evidence="8" type="ORF">PtoMrB4_28450</name>
</gene>
<organism evidence="8 9">
    <name type="scientific">Metapseudomonas otitidis</name>
    <dbReference type="NCBI Taxonomy" id="319939"/>
    <lineage>
        <taxon>Bacteria</taxon>
        <taxon>Pseudomonadati</taxon>
        <taxon>Pseudomonadota</taxon>
        <taxon>Gammaproteobacteria</taxon>
        <taxon>Pseudomonadales</taxon>
        <taxon>Pseudomonadaceae</taxon>
        <taxon>Metapseudomonas</taxon>
    </lineage>
</organism>
<keyword evidence="2" id="KW-0479">Metal-binding</keyword>
<dbReference type="EMBL" id="AP022642">
    <property type="protein sequence ID" value="BCA28868.1"/>
    <property type="molecule type" value="Genomic_DNA"/>
</dbReference>
<dbReference type="GO" id="GO:0031418">
    <property type="term" value="F:L-ascorbic acid binding"/>
    <property type="evidence" value="ECO:0007669"/>
    <property type="project" value="UniProtKB-KW"/>
</dbReference>
<evidence type="ECO:0000256" key="2">
    <source>
        <dbReference type="ARBA" id="ARBA00022723"/>
    </source>
</evidence>
<proteinExistence type="predicted"/>
<keyword evidence="4" id="KW-0223">Dioxygenase</keyword>
<evidence type="ECO:0000256" key="6">
    <source>
        <dbReference type="ARBA" id="ARBA00023004"/>
    </source>
</evidence>
<feature type="domain" description="Fe2OG dioxygenase" evidence="7">
    <location>
        <begin position="126"/>
        <end position="252"/>
    </location>
</feature>
<keyword evidence="3" id="KW-0847">Vitamin C</keyword>
<dbReference type="InterPro" id="IPR005123">
    <property type="entry name" value="Oxoglu/Fe-dep_dioxygenase_dom"/>
</dbReference>
<protein>
    <recommendedName>
        <fullName evidence="7">Fe2OG dioxygenase domain-containing protein</fullName>
    </recommendedName>
</protein>
<dbReference type="InterPro" id="IPR006620">
    <property type="entry name" value="Pro_4_hyd_alph"/>
</dbReference>
<dbReference type="SUPFAM" id="SSF51197">
    <property type="entry name" value="Clavaminate synthase-like"/>
    <property type="match status" value="1"/>
</dbReference>
<evidence type="ECO:0000313" key="8">
    <source>
        <dbReference type="EMBL" id="BCA28868.1"/>
    </source>
</evidence>
<accession>A0A679GKI0</accession>
<dbReference type="GO" id="GO:0051213">
    <property type="term" value="F:dioxygenase activity"/>
    <property type="evidence" value="ECO:0007669"/>
    <property type="project" value="UniProtKB-KW"/>
</dbReference>
<evidence type="ECO:0000313" key="9">
    <source>
        <dbReference type="Proteomes" id="UP000501237"/>
    </source>
</evidence>
<keyword evidence="6" id="KW-0408">Iron</keyword>
<evidence type="ECO:0000259" key="7">
    <source>
        <dbReference type="PROSITE" id="PS51471"/>
    </source>
</evidence>
<dbReference type="Gene3D" id="2.60.120.620">
    <property type="entry name" value="q2cbj1_9rhob like domain"/>
    <property type="match status" value="1"/>
</dbReference>
<dbReference type="Proteomes" id="UP000501237">
    <property type="component" value="Chromosome"/>
</dbReference>
<reference evidence="8 9" key="1">
    <citation type="journal article" date="2020" name="Microbiol. Resour. Announc.">
        <title>Complete genome sequence of Pseudomonas otitidis strain MrB4, isolated from Lake Biwa in Japan.</title>
        <authorList>
            <person name="Miyazaki K."/>
            <person name="Hase E."/>
            <person name="Maruya T."/>
        </authorList>
    </citation>
    <scope>NUCLEOTIDE SEQUENCE [LARGE SCALE GENOMIC DNA]</scope>
    <source>
        <strain evidence="8 9">MrB4</strain>
    </source>
</reference>
<dbReference type="InterPro" id="IPR055091">
    <property type="entry name" value="WelO5-like"/>
</dbReference>
<dbReference type="SMART" id="SM00702">
    <property type="entry name" value="P4Hc"/>
    <property type="match status" value="1"/>
</dbReference>